<dbReference type="PANTHER" id="PTHR32347">
    <property type="entry name" value="EFFLUX SYSTEM COMPONENT YKNX-RELATED"/>
    <property type="match status" value="1"/>
</dbReference>
<dbReference type="eggNOG" id="COG0845">
    <property type="taxonomic scope" value="Bacteria"/>
</dbReference>
<reference evidence="10" key="3">
    <citation type="submission" date="2011-05" db="EMBL/GenBank/DDBJ databases">
        <title>Complete sequence of Methylomonas methanica MC09.</title>
        <authorList>
            <consortium name="US DOE Joint Genome Institute"/>
            <person name="Lucas S."/>
            <person name="Han J."/>
            <person name="Lapidus A."/>
            <person name="Cheng J.-F."/>
            <person name="Goodwin L."/>
            <person name="Pitluck S."/>
            <person name="Peters L."/>
            <person name="Mikhailova N."/>
            <person name="Teshima H."/>
            <person name="Han C."/>
            <person name="Tapia R."/>
            <person name="Land M."/>
            <person name="Hauser L."/>
            <person name="Kyrpides N."/>
            <person name="Ivanova N."/>
            <person name="Pagani I."/>
            <person name="Stein L."/>
            <person name="Woyke T."/>
        </authorList>
    </citation>
    <scope>NUCLEOTIDE SEQUENCE [LARGE SCALE GENOMIC DNA]</scope>
    <source>
        <strain evidence="10">MC09</strain>
    </source>
</reference>
<evidence type="ECO:0000313" key="10">
    <source>
        <dbReference type="Proteomes" id="UP000008888"/>
    </source>
</evidence>
<evidence type="ECO:0000313" key="9">
    <source>
        <dbReference type="EMBL" id="AEG00970.1"/>
    </source>
</evidence>
<dbReference type="InterPro" id="IPR058792">
    <property type="entry name" value="Beta-barrel_RND_2"/>
</dbReference>
<reference evidence="9 10" key="1">
    <citation type="journal article" date="2011" name="J. Bacteriol.">
        <title>Complete Genome Sequence of the Aerobic Marine Methanotroph Methylomonas methanica MC09.</title>
        <authorList>
            <person name="Boden R."/>
            <person name="Cunliffe M."/>
            <person name="Scanlan J."/>
            <person name="Moussard H."/>
            <person name="Kits K.D."/>
            <person name="Klotz M.G."/>
            <person name="Jetten M.S."/>
            <person name="Vuilleumier S."/>
            <person name="Han J."/>
            <person name="Peters L."/>
            <person name="Mikhailova N."/>
            <person name="Teshima H."/>
            <person name="Tapia R."/>
            <person name="Kyrpides N."/>
            <person name="Ivanova N."/>
            <person name="Pagani I."/>
            <person name="Cheng J.F."/>
            <person name="Goodwin L."/>
            <person name="Han C."/>
            <person name="Hauser L."/>
            <person name="Land M.L."/>
            <person name="Lapidus A."/>
            <person name="Lucas S."/>
            <person name="Pitluck S."/>
            <person name="Woyke T."/>
            <person name="Stein L."/>
            <person name="Murrell J.C."/>
        </authorList>
    </citation>
    <scope>NUCLEOTIDE SEQUENCE [LARGE SCALE GENOMIC DNA]</scope>
    <source>
        <strain evidence="9 10">MC09</strain>
    </source>
</reference>
<keyword evidence="3 4" id="KW-0175">Coiled coil</keyword>
<protein>
    <submittedName>
        <fullName evidence="9">Efflux transporter, RND family, MFP subunit</fullName>
    </submittedName>
</protein>
<gene>
    <name evidence="9" type="ordered locus">Metme_2580</name>
</gene>
<organism evidence="9 10">
    <name type="scientific">Methylomonas methanica (strain DSM 25384 / MC09)</name>
    <dbReference type="NCBI Taxonomy" id="857087"/>
    <lineage>
        <taxon>Bacteria</taxon>
        <taxon>Pseudomonadati</taxon>
        <taxon>Pseudomonadota</taxon>
        <taxon>Gammaproteobacteria</taxon>
        <taxon>Methylococcales</taxon>
        <taxon>Methylococcaceae</taxon>
        <taxon>Methylomonas</taxon>
    </lineage>
</organism>
<dbReference type="InterPro" id="IPR058647">
    <property type="entry name" value="BSH_CzcB-like"/>
</dbReference>
<dbReference type="Proteomes" id="UP000008888">
    <property type="component" value="Chromosome"/>
</dbReference>
<dbReference type="Pfam" id="PF25973">
    <property type="entry name" value="BSH_CzcB"/>
    <property type="match status" value="1"/>
</dbReference>
<proteinExistence type="inferred from homology"/>
<dbReference type="EMBL" id="CP002738">
    <property type="protein sequence ID" value="AEG00970.1"/>
    <property type="molecule type" value="Genomic_DNA"/>
</dbReference>
<keyword evidence="6" id="KW-0812">Transmembrane</keyword>
<dbReference type="Pfam" id="PF25954">
    <property type="entry name" value="Beta-barrel_RND_2"/>
    <property type="match status" value="1"/>
</dbReference>
<dbReference type="Gene3D" id="2.40.50.100">
    <property type="match status" value="1"/>
</dbReference>
<keyword evidence="10" id="KW-1185">Reference proteome</keyword>
<dbReference type="GO" id="GO:0016020">
    <property type="term" value="C:membrane"/>
    <property type="evidence" value="ECO:0007669"/>
    <property type="project" value="InterPro"/>
</dbReference>
<dbReference type="Gene3D" id="2.40.30.170">
    <property type="match status" value="1"/>
</dbReference>
<comment type="subcellular location">
    <subcellularLocation>
        <location evidence="1">Cell envelope</location>
    </subcellularLocation>
</comment>
<evidence type="ECO:0000256" key="3">
    <source>
        <dbReference type="ARBA" id="ARBA00023054"/>
    </source>
</evidence>
<dbReference type="OrthoDB" id="9791520at2"/>
<dbReference type="NCBIfam" id="TIGR01730">
    <property type="entry name" value="RND_mfp"/>
    <property type="match status" value="1"/>
</dbReference>
<dbReference type="STRING" id="857087.Metme_2580"/>
<feature type="domain" description="CzcB-like barrel-sandwich hybrid" evidence="8">
    <location>
        <begin position="79"/>
        <end position="229"/>
    </location>
</feature>
<dbReference type="InterPro" id="IPR006143">
    <property type="entry name" value="RND_pump_MFP"/>
</dbReference>
<feature type="region of interest" description="Disordered" evidence="5">
    <location>
        <begin position="402"/>
        <end position="421"/>
    </location>
</feature>
<evidence type="ECO:0000256" key="2">
    <source>
        <dbReference type="ARBA" id="ARBA00009477"/>
    </source>
</evidence>
<keyword evidence="6" id="KW-0472">Membrane</keyword>
<dbReference type="GO" id="GO:0030313">
    <property type="term" value="C:cell envelope"/>
    <property type="evidence" value="ECO:0007669"/>
    <property type="project" value="UniProtKB-SubCell"/>
</dbReference>
<evidence type="ECO:0000256" key="1">
    <source>
        <dbReference type="ARBA" id="ARBA00004196"/>
    </source>
</evidence>
<evidence type="ECO:0000259" key="8">
    <source>
        <dbReference type="Pfam" id="PF25973"/>
    </source>
</evidence>
<keyword evidence="6" id="KW-1133">Transmembrane helix</keyword>
<dbReference type="SUPFAM" id="SSF111369">
    <property type="entry name" value="HlyD-like secretion proteins"/>
    <property type="match status" value="1"/>
</dbReference>
<evidence type="ECO:0000256" key="4">
    <source>
        <dbReference type="SAM" id="Coils"/>
    </source>
</evidence>
<feature type="coiled-coil region" evidence="4">
    <location>
        <begin position="125"/>
        <end position="152"/>
    </location>
</feature>
<dbReference type="GO" id="GO:0022857">
    <property type="term" value="F:transmembrane transporter activity"/>
    <property type="evidence" value="ECO:0007669"/>
    <property type="project" value="InterPro"/>
</dbReference>
<feature type="transmembrane region" description="Helical" evidence="6">
    <location>
        <begin position="26"/>
        <end position="44"/>
    </location>
</feature>
<evidence type="ECO:0000259" key="7">
    <source>
        <dbReference type="Pfam" id="PF25954"/>
    </source>
</evidence>
<feature type="domain" description="CusB-like beta-barrel" evidence="7">
    <location>
        <begin position="246"/>
        <end position="319"/>
    </location>
</feature>
<dbReference type="RefSeq" id="WP_013819206.1">
    <property type="nucleotide sequence ID" value="NC_015572.1"/>
</dbReference>
<evidence type="ECO:0000256" key="5">
    <source>
        <dbReference type="SAM" id="MobiDB-lite"/>
    </source>
</evidence>
<dbReference type="PANTHER" id="PTHR32347:SF14">
    <property type="entry name" value="EFFLUX SYSTEM COMPONENT YKNX-RELATED"/>
    <property type="match status" value="1"/>
</dbReference>
<dbReference type="AlphaFoldDB" id="F9ZXI2"/>
<dbReference type="Gene3D" id="1.10.287.470">
    <property type="entry name" value="Helix hairpin bin"/>
    <property type="match status" value="1"/>
</dbReference>
<reference key="2">
    <citation type="submission" date="2011-05" db="EMBL/GenBank/DDBJ databases">
        <title>Complete genome sequence of the aerobic marine methanotroph Methylomonas methanica MC09.</title>
        <authorList>
            <person name="Boden R."/>
            <person name="Cunliffe M."/>
            <person name="Scanlan J."/>
            <person name="Moussard H."/>
            <person name="Kits K.D."/>
            <person name="Klotz M."/>
            <person name="Jetten M."/>
            <person name="Vuilleumier S."/>
            <person name="Han J."/>
            <person name="Peters L."/>
            <person name="Mikhailova N."/>
            <person name="Teshima H."/>
            <person name="Tapia R."/>
            <person name="Kyrpides N."/>
            <person name="Ivanova N."/>
            <person name="Pagani I."/>
            <person name="Cheng J.-F."/>
            <person name="Goodwin L."/>
            <person name="Han C."/>
            <person name="Hauser L."/>
            <person name="Land M."/>
            <person name="Lapidus A."/>
            <person name="Lucas S."/>
            <person name="Pitluck S."/>
            <person name="Woyke T."/>
            <person name="Stein L.Y."/>
            <person name="Murrell C."/>
        </authorList>
    </citation>
    <scope>NUCLEOTIDE SEQUENCE</scope>
    <source>
        <strain>MC09</strain>
    </source>
</reference>
<dbReference type="InterPro" id="IPR050465">
    <property type="entry name" value="UPF0194_transport"/>
</dbReference>
<name>F9ZXI2_METMM</name>
<dbReference type="KEGG" id="mmt:Metme_2580"/>
<evidence type="ECO:0000256" key="6">
    <source>
        <dbReference type="SAM" id="Phobius"/>
    </source>
</evidence>
<accession>F9ZXI2</accession>
<sequence>MTENRIPINELLILHAGGKPRPLHKWLGLAAAALAIGAGVWFFGKGNGGAVVYETQTVRRGDLSVTVSATGTLAPLKEVEVGIEVSGTIKSVDADFNDQVKIGQVLARLDTTRLEAQSLQSRAALESARAKVRQVQATVKEAEVQLAKLRNVLELSGGKVPSQYDLDAAKATLARAHADEAAAKAGVEQAQGTLNVNLTDLTKAAVKSPINGIVLARSVEPGQTVASQFQAPVLFTLAEDLTQMELQVDVDEADVGMVQPGQHAQFSVDAYPDRNFPAEIVQVRYGSETVDGVVTYKTVLRVDNSSLSLRPGMTATALITVENKQDVLLVPNSVLRFTPPVEPAKKAGGSFLDALLPHPPRPDAGKQPTAAGKSQQVWMQRGGQLLAVTINKGATDGKVTEITGGGIEAGSELVSGQRKQP</sequence>
<dbReference type="HOGENOM" id="CLU_018816_14_1_6"/>
<comment type="similarity">
    <text evidence="2">Belongs to the membrane fusion protein (MFP) (TC 8.A.1) family.</text>
</comment>